<sequence length="96" mass="9621">MARRERSAEASARRIEPSATEAPACTQTGAWKEQARVGVEAALGRSRAGKTEGPAGADTGADAGAAAAEAAAAAAVTRSATHPAARRQRHEGDAAI</sequence>
<evidence type="ECO:0000313" key="2">
    <source>
        <dbReference type="EMBL" id="MRG92929.1"/>
    </source>
</evidence>
<dbReference type="AlphaFoldDB" id="A0A6N7PLX9"/>
<name>A0A6N7PLX9_9BACT</name>
<dbReference type="EMBL" id="WJIE01000003">
    <property type="protein sequence ID" value="MRG92929.1"/>
    <property type="molecule type" value="Genomic_DNA"/>
</dbReference>
<feature type="compositionally biased region" description="Basic and acidic residues" evidence="1">
    <location>
        <begin position="1"/>
        <end position="16"/>
    </location>
</feature>
<protein>
    <submittedName>
        <fullName evidence="2">Uncharacterized protein</fullName>
    </submittedName>
</protein>
<feature type="region of interest" description="Disordered" evidence="1">
    <location>
        <begin position="1"/>
        <end position="96"/>
    </location>
</feature>
<accession>A0A6N7PLX9</accession>
<evidence type="ECO:0000256" key="1">
    <source>
        <dbReference type="SAM" id="MobiDB-lite"/>
    </source>
</evidence>
<feature type="compositionally biased region" description="Low complexity" evidence="1">
    <location>
        <begin position="51"/>
        <end position="83"/>
    </location>
</feature>
<evidence type="ECO:0000313" key="3">
    <source>
        <dbReference type="Proteomes" id="UP000440224"/>
    </source>
</evidence>
<dbReference type="Proteomes" id="UP000440224">
    <property type="component" value="Unassembled WGS sequence"/>
</dbReference>
<keyword evidence="3" id="KW-1185">Reference proteome</keyword>
<gene>
    <name evidence="2" type="ORF">GF068_13465</name>
</gene>
<proteinExistence type="predicted"/>
<comment type="caution">
    <text evidence="2">The sequence shown here is derived from an EMBL/GenBank/DDBJ whole genome shotgun (WGS) entry which is preliminary data.</text>
</comment>
<reference evidence="2 3" key="1">
    <citation type="submission" date="2019-10" db="EMBL/GenBank/DDBJ databases">
        <title>A soil myxobacterium in the family Polyangiaceae.</title>
        <authorList>
            <person name="Li Y."/>
            <person name="Wang J."/>
        </authorList>
    </citation>
    <scope>NUCLEOTIDE SEQUENCE [LARGE SCALE GENOMIC DNA]</scope>
    <source>
        <strain evidence="2 3">DSM 14734</strain>
    </source>
</reference>
<organism evidence="2 3">
    <name type="scientific">Polyangium spumosum</name>
    <dbReference type="NCBI Taxonomy" id="889282"/>
    <lineage>
        <taxon>Bacteria</taxon>
        <taxon>Pseudomonadati</taxon>
        <taxon>Myxococcota</taxon>
        <taxon>Polyangia</taxon>
        <taxon>Polyangiales</taxon>
        <taxon>Polyangiaceae</taxon>
        <taxon>Polyangium</taxon>
    </lineage>
</organism>
<dbReference type="RefSeq" id="WP_153819738.1">
    <property type="nucleotide sequence ID" value="NZ_WJIE01000003.1"/>
</dbReference>